<dbReference type="GO" id="GO:0005524">
    <property type="term" value="F:ATP binding"/>
    <property type="evidence" value="ECO:0007669"/>
    <property type="project" value="UniProtKB-UniRule"/>
</dbReference>
<dbReference type="Pfam" id="PF00289">
    <property type="entry name" value="Biotin_carb_N"/>
    <property type="match status" value="1"/>
</dbReference>
<dbReference type="NCBIfam" id="NF009471">
    <property type="entry name" value="PRK12833.1"/>
    <property type="match status" value="1"/>
</dbReference>
<dbReference type="InterPro" id="IPR016185">
    <property type="entry name" value="PreATP-grasp_dom_sf"/>
</dbReference>
<dbReference type="SUPFAM" id="SSF56059">
    <property type="entry name" value="Glutathione synthetase ATP-binding domain-like"/>
    <property type="match status" value="1"/>
</dbReference>
<evidence type="ECO:0000256" key="8">
    <source>
        <dbReference type="PROSITE-ProRule" id="PRU00409"/>
    </source>
</evidence>
<dbReference type="PANTHER" id="PTHR48095">
    <property type="entry name" value="PYRUVATE CARBOXYLASE SUBUNIT A"/>
    <property type="match status" value="1"/>
</dbReference>
<dbReference type="PROSITE" id="PS50975">
    <property type="entry name" value="ATP_GRASP"/>
    <property type="match status" value="1"/>
</dbReference>
<dbReference type="SUPFAM" id="SSF51246">
    <property type="entry name" value="Rudiment single hybrid motif"/>
    <property type="match status" value="1"/>
</dbReference>
<proteinExistence type="predicted"/>
<evidence type="ECO:0000256" key="7">
    <source>
        <dbReference type="ARBA" id="ARBA00048600"/>
    </source>
</evidence>
<keyword evidence="5 8" id="KW-0067">ATP-binding</keyword>
<accession>A0A4R5UVB9</accession>
<evidence type="ECO:0000256" key="3">
    <source>
        <dbReference type="ARBA" id="ARBA00022598"/>
    </source>
</evidence>
<dbReference type="SUPFAM" id="SSF52440">
    <property type="entry name" value="PreATP-grasp domain"/>
    <property type="match status" value="1"/>
</dbReference>
<dbReference type="FunFam" id="3.40.50.20:FF:000010">
    <property type="entry name" value="Propionyl-CoA carboxylase subunit alpha"/>
    <property type="match status" value="1"/>
</dbReference>
<evidence type="ECO:0000256" key="5">
    <source>
        <dbReference type="ARBA" id="ARBA00022840"/>
    </source>
</evidence>
<comment type="caution">
    <text evidence="11">The sequence shown here is derived from an EMBL/GenBank/DDBJ whole genome shotgun (WGS) entry which is preliminary data.</text>
</comment>
<evidence type="ECO:0000256" key="6">
    <source>
        <dbReference type="ARBA" id="ARBA00023267"/>
    </source>
</evidence>
<dbReference type="SMART" id="SM00878">
    <property type="entry name" value="Biotin_carb_C"/>
    <property type="match status" value="1"/>
</dbReference>
<reference evidence="11 12" key="1">
    <citation type="submission" date="2019-03" db="EMBL/GenBank/DDBJ databases">
        <title>Ruegeria lutea sp. nov., a novel strain, isolated from marine sediment, the Masan Bay, South Korea.</title>
        <authorList>
            <person name="Kim J."/>
            <person name="Kim D.-Y."/>
            <person name="Lee S.-S."/>
        </authorList>
    </citation>
    <scope>NUCLEOTIDE SEQUENCE [LARGE SCALE GENOMIC DNA]</scope>
    <source>
        <strain evidence="11 12">318-1</strain>
    </source>
</reference>
<dbReference type="PROSITE" id="PS00866">
    <property type="entry name" value="CPSASE_1"/>
    <property type="match status" value="1"/>
</dbReference>
<dbReference type="Gene3D" id="3.30.470.20">
    <property type="entry name" value="ATP-grasp fold, B domain"/>
    <property type="match status" value="1"/>
</dbReference>
<protein>
    <recommendedName>
        <fullName evidence="2">biotin carboxylase</fullName>
        <ecNumber evidence="2">6.3.4.14</ecNumber>
    </recommendedName>
</protein>
<feature type="domain" description="ATP-grasp" evidence="9">
    <location>
        <begin position="121"/>
        <end position="318"/>
    </location>
</feature>
<dbReference type="Pfam" id="PF02786">
    <property type="entry name" value="CPSase_L_D2"/>
    <property type="match status" value="1"/>
</dbReference>
<dbReference type="InterPro" id="IPR011054">
    <property type="entry name" value="Rudment_hybrid_motif"/>
</dbReference>
<keyword evidence="6" id="KW-0092">Biotin</keyword>
<keyword evidence="3" id="KW-0436">Ligase</keyword>
<dbReference type="NCBIfam" id="NF006367">
    <property type="entry name" value="PRK08591.1"/>
    <property type="match status" value="1"/>
</dbReference>
<dbReference type="InterPro" id="IPR051602">
    <property type="entry name" value="ACC_Biotin_Carboxylase"/>
</dbReference>
<dbReference type="EMBL" id="SMUV01000072">
    <property type="protein sequence ID" value="TDK43159.1"/>
    <property type="molecule type" value="Genomic_DNA"/>
</dbReference>
<keyword evidence="12" id="KW-1185">Reference proteome</keyword>
<comment type="catalytic activity">
    <reaction evidence="7">
        <text>N(6)-biotinyl-L-lysyl-[protein] + hydrogencarbonate + ATP = N(6)-carboxybiotinyl-L-lysyl-[protein] + ADP + phosphate + H(+)</text>
        <dbReference type="Rhea" id="RHEA:13501"/>
        <dbReference type="Rhea" id="RHEA-COMP:10505"/>
        <dbReference type="Rhea" id="RHEA-COMP:10506"/>
        <dbReference type="ChEBI" id="CHEBI:15378"/>
        <dbReference type="ChEBI" id="CHEBI:17544"/>
        <dbReference type="ChEBI" id="CHEBI:30616"/>
        <dbReference type="ChEBI" id="CHEBI:43474"/>
        <dbReference type="ChEBI" id="CHEBI:83144"/>
        <dbReference type="ChEBI" id="CHEBI:83145"/>
        <dbReference type="ChEBI" id="CHEBI:456216"/>
        <dbReference type="EC" id="6.3.4.14"/>
    </reaction>
</comment>
<evidence type="ECO:0000256" key="4">
    <source>
        <dbReference type="ARBA" id="ARBA00022741"/>
    </source>
</evidence>
<dbReference type="EC" id="6.3.4.14" evidence="2"/>
<evidence type="ECO:0000256" key="2">
    <source>
        <dbReference type="ARBA" id="ARBA00013263"/>
    </source>
</evidence>
<evidence type="ECO:0000256" key="1">
    <source>
        <dbReference type="ARBA" id="ARBA00003761"/>
    </source>
</evidence>
<dbReference type="InterPro" id="IPR011764">
    <property type="entry name" value="Biotin_carboxylation_dom"/>
</dbReference>
<dbReference type="Proteomes" id="UP000295301">
    <property type="component" value="Unassembled WGS sequence"/>
</dbReference>
<keyword evidence="4 8" id="KW-0547">Nucleotide-binding</keyword>
<feature type="domain" description="Biotin carboxylation" evidence="10">
    <location>
        <begin position="2"/>
        <end position="447"/>
    </location>
</feature>
<dbReference type="RefSeq" id="WP_133361166.1">
    <property type="nucleotide sequence ID" value="NZ_SMUV01000072.1"/>
</dbReference>
<comment type="function">
    <text evidence="1">This protein is a component of the acetyl coenzyme A carboxylase complex; first, biotin carboxylase catalyzes the carboxylation of the carrier protein and then the transcarboxylase transfers the carboxyl group to form malonyl-CoA.</text>
</comment>
<sequence>MGIGRLFIANRGEIAVRIIRAAKALGIHTIQAYSEGDTEMLAVRLADEAVSIGPAPARDSYLDIEKVVAAARDSRADAVHPGYGFLSESPEFARALEAAGIAYVGPTADTIERMGDKVAARQAAEAAGVPVVPGSKGRIGTVDEAAEVAEQVGYPVMIKAAAGGGGRGIRIAADEAELRTLAPQAQQEAQAAFGDGGLYLERAVQSPRHIEVQILGDGETAVHVFERECSLQRRRQKVWEEAGAACLDEATRDALCASAVALAKSVNYRGAGTLEYLYDEARNEFYFIEMNTRIQVEHPVSEMITGIDLVQEMIRVCGGEKLSMTQAEITRNGHAIEVRINAEDPHMQFMPWPGKVGAMTIPEGEGIRFDHFLYEGYQIPPFYDSLLGKLIVHAPTREQAIARLAEALKGLNLEGLKTTVPLHVALAADKDVQAGRFHTQWLEPWLAAGNLTAAAATPAGALETATTGGAS</sequence>
<evidence type="ECO:0000313" key="12">
    <source>
        <dbReference type="Proteomes" id="UP000295301"/>
    </source>
</evidence>
<dbReference type="GO" id="GO:0046872">
    <property type="term" value="F:metal ion binding"/>
    <property type="evidence" value="ECO:0007669"/>
    <property type="project" value="InterPro"/>
</dbReference>
<dbReference type="PANTHER" id="PTHR48095:SF2">
    <property type="entry name" value="BIOTIN CARBOXYLASE, CHLOROPLASTIC"/>
    <property type="match status" value="1"/>
</dbReference>
<organism evidence="11 12">
    <name type="scientific">Antarcticimicrobium luteum</name>
    <dbReference type="NCBI Taxonomy" id="2547397"/>
    <lineage>
        <taxon>Bacteria</taxon>
        <taxon>Pseudomonadati</taxon>
        <taxon>Pseudomonadota</taxon>
        <taxon>Alphaproteobacteria</taxon>
        <taxon>Rhodobacterales</taxon>
        <taxon>Paracoccaceae</taxon>
        <taxon>Antarcticimicrobium</taxon>
    </lineage>
</organism>
<dbReference type="AlphaFoldDB" id="A0A4R5UVB9"/>
<evidence type="ECO:0000313" key="11">
    <source>
        <dbReference type="EMBL" id="TDK43159.1"/>
    </source>
</evidence>
<dbReference type="OrthoDB" id="9763189at2"/>
<evidence type="ECO:0000259" key="9">
    <source>
        <dbReference type="PROSITE" id="PS50975"/>
    </source>
</evidence>
<dbReference type="PROSITE" id="PS00867">
    <property type="entry name" value="CPSASE_2"/>
    <property type="match status" value="1"/>
</dbReference>
<dbReference type="PROSITE" id="PS50979">
    <property type="entry name" value="BC"/>
    <property type="match status" value="1"/>
</dbReference>
<name>A0A4R5UVB9_9RHOB</name>
<dbReference type="FunFam" id="3.30.1490.20:FF:000018">
    <property type="entry name" value="Biotin carboxylase"/>
    <property type="match status" value="1"/>
</dbReference>
<gene>
    <name evidence="11" type="ORF">E1832_18060</name>
</gene>
<dbReference type="InterPro" id="IPR005482">
    <property type="entry name" value="Biotin_COase_C"/>
</dbReference>
<dbReference type="GO" id="GO:0004075">
    <property type="term" value="F:biotin carboxylase activity"/>
    <property type="evidence" value="ECO:0007669"/>
    <property type="project" value="UniProtKB-EC"/>
</dbReference>
<dbReference type="InterPro" id="IPR005479">
    <property type="entry name" value="CPAse_ATP-bd"/>
</dbReference>
<dbReference type="InterPro" id="IPR005481">
    <property type="entry name" value="BC-like_N"/>
</dbReference>
<dbReference type="InterPro" id="IPR011761">
    <property type="entry name" value="ATP-grasp"/>
</dbReference>
<evidence type="ECO:0000259" key="10">
    <source>
        <dbReference type="PROSITE" id="PS50979"/>
    </source>
</evidence>
<dbReference type="Pfam" id="PF02785">
    <property type="entry name" value="Biotin_carb_C"/>
    <property type="match status" value="1"/>
</dbReference>